<evidence type="ECO:0000256" key="1">
    <source>
        <dbReference type="ARBA" id="ARBA00003236"/>
    </source>
</evidence>
<dbReference type="GO" id="GO:0016810">
    <property type="term" value="F:hydrolase activity, acting on carbon-nitrogen (but not peptide) bonds"/>
    <property type="evidence" value="ECO:0007669"/>
    <property type="project" value="InterPro"/>
</dbReference>
<evidence type="ECO:0000256" key="4">
    <source>
        <dbReference type="ARBA" id="ARBA00022729"/>
    </source>
</evidence>
<keyword evidence="8" id="KW-1185">Reference proteome</keyword>
<dbReference type="EMBL" id="JAHHZF010000001">
    <property type="protein sequence ID" value="MBT9288364.1"/>
    <property type="molecule type" value="Genomic_DNA"/>
</dbReference>
<evidence type="ECO:0000256" key="2">
    <source>
        <dbReference type="ARBA" id="ARBA00010973"/>
    </source>
</evidence>
<dbReference type="Proteomes" id="UP000766595">
    <property type="component" value="Unassembled WGS sequence"/>
</dbReference>
<evidence type="ECO:0000256" key="3">
    <source>
        <dbReference type="ARBA" id="ARBA00020071"/>
    </source>
</evidence>
<comment type="caution">
    <text evidence="7">The sequence shown here is derived from an EMBL/GenBank/DDBJ whole genome shotgun (WGS) entry which is preliminary data.</text>
</comment>
<evidence type="ECO:0000259" key="6">
    <source>
        <dbReference type="PROSITE" id="PS51677"/>
    </source>
</evidence>
<dbReference type="Pfam" id="PF01522">
    <property type="entry name" value="Polysacc_deac_1"/>
    <property type="match status" value="2"/>
</dbReference>
<dbReference type="PANTHER" id="PTHR34216:SF7">
    <property type="entry name" value="POLY-BETA-1,6-N-ACETYL-D-GLUCOSAMINE N-DEACETYLASE"/>
    <property type="match status" value="1"/>
</dbReference>
<feature type="domain" description="NodB homology" evidence="6">
    <location>
        <begin position="93"/>
        <end position="350"/>
    </location>
</feature>
<comment type="function">
    <text evidence="1">Is involved in generating a small heat-stable compound (Nod), an acylated oligomer of N-acetylglucosamine, that stimulates mitosis in various plant protoplasts.</text>
</comment>
<accession>A0A947GHZ0</accession>
<evidence type="ECO:0000313" key="7">
    <source>
        <dbReference type="EMBL" id="MBT9288364.1"/>
    </source>
</evidence>
<dbReference type="CDD" id="cd10968">
    <property type="entry name" value="CE4_Mlr8448_like_5s"/>
    <property type="match status" value="1"/>
</dbReference>
<organism evidence="7 8">
    <name type="scientific">Prosthecodimorpha staleyi</name>
    <dbReference type="NCBI Taxonomy" id="2840188"/>
    <lineage>
        <taxon>Bacteria</taxon>
        <taxon>Pseudomonadati</taxon>
        <taxon>Pseudomonadota</taxon>
        <taxon>Alphaproteobacteria</taxon>
        <taxon>Hyphomicrobiales</taxon>
        <taxon>Ancalomicrobiaceae</taxon>
        <taxon>Prosthecodimorpha</taxon>
    </lineage>
</organism>
<dbReference type="InterPro" id="IPR051398">
    <property type="entry name" value="Polysacch_Deacetylase"/>
</dbReference>
<keyword evidence="4" id="KW-0732">Signal</keyword>
<dbReference type="InterPro" id="IPR002509">
    <property type="entry name" value="NODB_dom"/>
</dbReference>
<comment type="similarity">
    <text evidence="2">Belongs to the polysaccharide deacetylase family.</text>
</comment>
<dbReference type="PROSITE" id="PS51677">
    <property type="entry name" value="NODB"/>
    <property type="match status" value="1"/>
</dbReference>
<protein>
    <recommendedName>
        <fullName evidence="3">Chitooligosaccharide deacetylase</fullName>
    </recommendedName>
    <alternativeName>
        <fullName evidence="5">Nodulation protein B</fullName>
    </alternativeName>
</protein>
<dbReference type="GO" id="GO:0005975">
    <property type="term" value="P:carbohydrate metabolic process"/>
    <property type="evidence" value="ECO:0007669"/>
    <property type="project" value="InterPro"/>
</dbReference>
<dbReference type="AlphaFoldDB" id="A0A947GHZ0"/>
<dbReference type="RefSeq" id="WP_261967032.1">
    <property type="nucleotide sequence ID" value="NZ_JAHHZF010000001.1"/>
</dbReference>
<dbReference type="Gene3D" id="3.20.20.370">
    <property type="entry name" value="Glycoside hydrolase/deacetylase"/>
    <property type="match status" value="1"/>
</dbReference>
<evidence type="ECO:0000313" key="8">
    <source>
        <dbReference type="Proteomes" id="UP000766595"/>
    </source>
</evidence>
<dbReference type="PANTHER" id="PTHR34216">
    <property type="match status" value="1"/>
</dbReference>
<gene>
    <name evidence="7" type="ORF">KL771_02810</name>
</gene>
<reference evidence="7 8" key="1">
    <citation type="submission" date="2021-06" db="EMBL/GenBank/DDBJ databases">
        <authorList>
            <person name="Grouzdev D.S."/>
            <person name="Koziaeva V."/>
        </authorList>
    </citation>
    <scope>NUCLEOTIDE SEQUENCE [LARGE SCALE GENOMIC DNA]</scope>
    <source>
        <strain evidence="7 8">22</strain>
    </source>
</reference>
<proteinExistence type="inferred from homology"/>
<sequence>MKKLKTLVQRGGMEALALTGAFRVHPFACPGKGLILTLHHVRPFVPGPCAPNRELEVTPEFLEGVLTAIRARGIDFVDLAEAARRLDDPAARRFAVVTFDDGYRDNREIARPIFRRHGIPFTVFVTSGFVDRTTMLWWKVVEEVVGMVPVLTFDLGAGPEVFETASRAAKDSVANRILCWARTADPGIVFERVERLAGEVGLDPLRPTRHEIMTRTELAELAADPLVTIGAHTRTHPNIRRLDRSAALQEMAGSADDIAGMIGRRPRIFAYPYGSHRAAGQREFDLAREAGFDLAVTTRPGMLHAEHAGHRTALPRVSLNGNFQDLRYLDVLLSGAPFMLWNRFRRLDVA</sequence>
<dbReference type="SUPFAM" id="SSF88713">
    <property type="entry name" value="Glycoside hydrolase/deacetylase"/>
    <property type="match status" value="1"/>
</dbReference>
<name>A0A947GHZ0_9HYPH</name>
<dbReference type="InterPro" id="IPR011330">
    <property type="entry name" value="Glyco_hydro/deAcase_b/a-brl"/>
</dbReference>
<evidence type="ECO:0000256" key="5">
    <source>
        <dbReference type="ARBA" id="ARBA00032976"/>
    </source>
</evidence>